<dbReference type="EMBL" id="UPSH01000001">
    <property type="protein sequence ID" value="VBB18590.1"/>
    <property type="molecule type" value="Genomic_DNA"/>
</dbReference>
<reference evidence="1 2" key="1">
    <citation type="submission" date="2018-10" db="EMBL/GenBank/DDBJ databases">
        <authorList>
            <consortium name="IHU Genomes"/>
        </authorList>
    </citation>
    <scope>NUCLEOTIDE SEQUENCE [LARGE SCALE GENOMIC DNA]</scope>
    <source>
        <strain evidence="1 2">A1</strain>
    </source>
</reference>
<evidence type="ECO:0000313" key="1">
    <source>
        <dbReference type="EMBL" id="VBB18590.1"/>
    </source>
</evidence>
<gene>
    <name evidence="1" type="ORF">YASMINEVIRUS_1053</name>
</gene>
<organism evidence="1 2">
    <name type="scientific">Yasminevirus sp. GU-2018</name>
    <dbReference type="NCBI Taxonomy" id="2420051"/>
    <lineage>
        <taxon>Viruses</taxon>
        <taxon>Varidnaviria</taxon>
        <taxon>Bamfordvirae</taxon>
        <taxon>Nucleocytoviricota</taxon>
        <taxon>Megaviricetes</taxon>
        <taxon>Imitervirales</taxon>
        <taxon>Mimiviridae</taxon>
        <taxon>Klosneuvirinae</taxon>
        <taxon>Yasminevirus</taxon>
        <taxon>Yasminevirus saudimassiliense</taxon>
    </lineage>
</organism>
<keyword evidence="2" id="KW-1185">Reference proteome</keyword>
<sequence length="230" mass="26118">MSVKGVETEIKLKLSSFPVEIKHKGSVRIHQTYYDTKNPDVLTVVKDILAQHLSADQISNCLGSATEIRTRMTLVRPNAISYKMTIKSDGDLTRGETEVEIDRLHYDILRTTYAEIGSVIKARYTIDLPLRSGKTNEVKNLVIELDDYDHDFYHEDLVTAEVEFDPTVFNYREVVDGATHHIVQNSSCKVVIHDITFDKQYKNRNLAVSAHKASQSAFQQTSFQDVPLSD</sequence>
<dbReference type="SUPFAM" id="SSF55154">
    <property type="entry name" value="CYTH-like phosphatases"/>
    <property type="match status" value="1"/>
</dbReference>
<proteinExistence type="predicted"/>
<dbReference type="Gene3D" id="2.40.320.10">
    <property type="entry name" value="Hypothetical Protein Pfu-838710-001"/>
    <property type="match status" value="1"/>
</dbReference>
<comment type="caution">
    <text evidence="1">The sequence shown here is derived from an EMBL/GenBank/DDBJ whole genome shotgun (WGS) entry which is preliminary data.</text>
</comment>
<evidence type="ECO:0000313" key="2">
    <source>
        <dbReference type="Proteomes" id="UP000594342"/>
    </source>
</evidence>
<dbReference type="Proteomes" id="UP000594342">
    <property type="component" value="Unassembled WGS sequence"/>
</dbReference>
<dbReference type="InterPro" id="IPR033469">
    <property type="entry name" value="CYTH-like_dom_sf"/>
</dbReference>
<protein>
    <submittedName>
        <fullName evidence="1">CYTH domain-containing protein</fullName>
    </submittedName>
</protein>
<accession>A0A5K0UA66</accession>
<name>A0A5K0UA66_9VIRU</name>